<feature type="transmembrane region" description="Helical" evidence="6">
    <location>
        <begin position="384"/>
        <end position="408"/>
    </location>
</feature>
<keyword evidence="7" id="KW-0732">Signal</keyword>
<sequence>MHVPTSLFAAVLAFVAFDQANALCKWDRCCYTNQKGPGACPPQQWHVALSGAYCEVSVCPVGCTNLNDDSLDVVTLHQTPGIIYNMASGTGVANIDNSILSDEPGTPIPMVVMNDNTPTSNTDAPVQVRDIADPAESYSRFGPKQRVVIIAIASTIGVLSPLSSNLYTPAIPAVAKDLGVSTDAINLTITSYLILQGISPTLWSVIGDNTGRRLLYLIALTVYLGSCVGLALSPNYASVLALRAVQAVGSASTTAIGASLIGDLIHVSQRGGWMGNYSAMGGAGTAFGPVLGGLFAQYTGWRGMFVFMAALAAFLLMTTAFLLPETKRDIVDDGSVPAPWYLQAPIKWLDAPKSGDCATGRTTTGKFKIDLKAPVRLLVEPECLCVVLFTGVIFAVWQATMVATATLYSERYGLSETNIGLTYISNGVGSLCGSILTGKLLDREYKRQLQRERKTQDEGNEDQQPRQQEVQHIELARIKPLMIPTVVFLISVVALGWIMEYHVHIAASITVAFFVGGLSTIIFAGFSILIVDLFKSQSFSATASMNLSRCLIASGGTAVIGPLIRAVGVGWAFTICAAVGLISCSLALAELWRGREWRAKRKAAEQL</sequence>
<dbReference type="Pfam" id="PF07690">
    <property type="entry name" value="MFS_1"/>
    <property type="match status" value="1"/>
</dbReference>
<dbReference type="PROSITE" id="PS50850">
    <property type="entry name" value="MFS"/>
    <property type="match status" value="1"/>
</dbReference>
<feature type="transmembrane region" description="Helical" evidence="6">
    <location>
        <begin position="505"/>
        <end position="534"/>
    </location>
</feature>
<feature type="signal peptide" evidence="7">
    <location>
        <begin position="1"/>
        <end position="22"/>
    </location>
</feature>
<dbReference type="SUPFAM" id="SSF103473">
    <property type="entry name" value="MFS general substrate transporter"/>
    <property type="match status" value="1"/>
</dbReference>
<proteinExistence type="predicted"/>
<feature type="transmembrane region" description="Helical" evidence="6">
    <location>
        <begin position="189"/>
        <end position="207"/>
    </location>
</feature>
<dbReference type="PANTHER" id="PTHR23502:SF151">
    <property type="entry name" value="MAJOR FACILITATOR SUPERFAMILY (MFS) PROFILE DOMAIN-CONTAINING PROTEIN"/>
    <property type="match status" value="1"/>
</dbReference>
<evidence type="ECO:0000256" key="7">
    <source>
        <dbReference type="SAM" id="SignalP"/>
    </source>
</evidence>
<evidence type="ECO:0000259" key="8">
    <source>
        <dbReference type="PROSITE" id="PS50850"/>
    </source>
</evidence>
<dbReference type="Proteomes" id="UP000515153">
    <property type="component" value="Unplaced"/>
</dbReference>
<accession>A0A6P8B9Z0</accession>
<feature type="transmembrane region" description="Helical" evidence="6">
    <location>
        <begin position="481"/>
        <end position="499"/>
    </location>
</feature>
<feature type="domain" description="Major facilitator superfamily (MFS) profile" evidence="8">
    <location>
        <begin position="149"/>
        <end position="595"/>
    </location>
</feature>
<protein>
    <recommendedName>
        <fullName evidence="8">Major facilitator superfamily (MFS) profile domain-containing protein</fullName>
    </recommendedName>
</protein>
<feature type="transmembrane region" description="Helical" evidence="6">
    <location>
        <begin position="546"/>
        <end position="564"/>
    </location>
</feature>
<evidence type="ECO:0000256" key="6">
    <source>
        <dbReference type="SAM" id="Phobius"/>
    </source>
</evidence>
<dbReference type="InterPro" id="IPR020846">
    <property type="entry name" value="MFS_dom"/>
</dbReference>
<dbReference type="FunFam" id="1.20.1250.20:FF:000172">
    <property type="entry name" value="MFS multidrug resistance transporter"/>
    <property type="match status" value="1"/>
</dbReference>
<reference evidence="10" key="3">
    <citation type="submission" date="2025-08" db="UniProtKB">
        <authorList>
            <consortium name="RefSeq"/>
        </authorList>
    </citation>
    <scope>IDENTIFICATION</scope>
    <source>
        <strain evidence="10">NI907</strain>
    </source>
</reference>
<dbReference type="Gene3D" id="1.20.1250.20">
    <property type="entry name" value="MFS general substrate transporter like domains"/>
    <property type="match status" value="1"/>
</dbReference>
<gene>
    <name evidence="10" type="ORF">PgNI_02766</name>
</gene>
<dbReference type="KEGG" id="pgri:PgNI_02766"/>
<feature type="transmembrane region" description="Helical" evidence="6">
    <location>
        <begin position="214"/>
        <end position="232"/>
    </location>
</feature>
<evidence type="ECO:0000256" key="1">
    <source>
        <dbReference type="ARBA" id="ARBA00004141"/>
    </source>
</evidence>
<dbReference type="PRINTS" id="PR01035">
    <property type="entry name" value="TCRTETA"/>
</dbReference>
<dbReference type="InterPro" id="IPR011701">
    <property type="entry name" value="MFS"/>
</dbReference>
<feature type="transmembrane region" description="Helical" evidence="6">
    <location>
        <begin position="304"/>
        <end position="323"/>
    </location>
</feature>
<dbReference type="GO" id="GO:0005886">
    <property type="term" value="C:plasma membrane"/>
    <property type="evidence" value="ECO:0007669"/>
    <property type="project" value="TreeGrafter"/>
</dbReference>
<dbReference type="InterPro" id="IPR036259">
    <property type="entry name" value="MFS_trans_sf"/>
</dbReference>
<feature type="transmembrane region" description="Helical" evidence="6">
    <location>
        <begin position="277"/>
        <end position="298"/>
    </location>
</feature>
<evidence type="ECO:0000256" key="3">
    <source>
        <dbReference type="ARBA" id="ARBA00022692"/>
    </source>
</evidence>
<evidence type="ECO:0000313" key="10">
    <source>
        <dbReference type="RefSeq" id="XP_030983849.1"/>
    </source>
</evidence>
<dbReference type="GeneID" id="41957734"/>
<keyword evidence="2" id="KW-0813">Transport</keyword>
<feature type="transmembrane region" description="Helical" evidence="6">
    <location>
        <begin position="420"/>
        <end position="441"/>
    </location>
</feature>
<evidence type="ECO:0000256" key="5">
    <source>
        <dbReference type="ARBA" id="ARBA00023136"/>
    </source>
</evidence>
<keyword evidence="4 6" id="KW-1133">Transmembrane helix</keyword>
<reference evidence="10" key="1">
    <citation type="journal article" date="2019" name="Mol. Biol. Evol.">
        <title>Blast fungal genomes show frequent chromosomal changes, gene gains and losses, and effector gene turnover.</title>
        <authorList>
            <person name="Gomez Luciano L.B."/>
            <person name="Jason Tsai I."/>
            <person name="Chuma I."/>
            <person name="Tosa Y."/>
            <person name="Chen Y.H."/>
            <person name="Li J.Y."/>
            <person name="Li M.Y."/>
            <person name="Jade Lu M.Y."/>
            <person name="Nakayashiki H."/>
            <person name="Li W.H."/>
        </authorList>
    </citation>
    <scope>NUCLEOTIDE SEQUENCE</scope>
    <source>
        <strain evidence="10">NI907</strain>
    </source>
</reference>
<dbReference type="GO" id="GO:0022857">
    <property type="term" value="F:transmembrane transporter activity"/>
    <property type="evidence" value="ECO:0007669"/>
    <property type="project" value="InterPro"/>
</dbReference>
<dbReference type="PANTHER" id="PTHR23502">
    <property type="entry name" value="MAJOR FACILITATOR SUPERFAMILY"/>
    <property type="match status" value="1"/>
</dbReference>
<keyword evidence="9" id="KW-1185">Reference proteome</keyword>
<dbReference type="RefSeq" id="XP_030983849.1">
    <property type="nucleotide sequence ID" value="XM_031122823.1"/>
</dbReference>
<name>A0A6P8B9Z0_PYRGI</name>
<evidence type="ECO:0000256" key="2">
    <source>
        <dbReference type="ARBA" id="ARBA00022448"/>
    </source>
</evidence>
<feature type="transmembrane region" description="Helical" evidence="6">
    <location>
        <begin position="570"/>
        <end position="592"/>
    </location>
</feature>
<feature type="transmembrane region" description="Helical" evidence="6">
    <location>
        <begin position="244"/>
        <end position="265"/>
    </location>
</feature>
<comment type="subcellular location">
    <subcellularLocation>
        <location evidence="1">Membrane</location>
        <topology evidence="1">Multi-pass membrane protein</topology>
    </subcellularLocation>
</comment>
<evidence type="ECO:0000256" key="4">
    <source>
        <dbReference type="ARBA" id="ARBA00022989"/>
    </source>
</evidence>
<feature type="chain" id="PRO_5027768640" description="Major facilitator superfamily (MFS) profile domain-containing protein" evidence="7">
    <location>
        <begin position="23"/>
        <end position="607"/>
    </location>
</feature>
<organism evidence="9 10">
    <name type="scientific">Pyricularia grisea</name>
    <name type="common">Crabgrass-specific blast fungus</name>
    <name type="synonym">Magnaporthe grisea</name>
    <dbReference type="NCBI Taxonomy" id="148305"/>
    <lineage>
        <taxon>Eukaryota</taxon>
        <taxon>Fungi</taxon>
        <taxon>Dikarya</taxon>
        <taxon>Ascomycota</taxon>
        <taxon>Pezizomycotina</taxon>
        <taxon>Sordariomycetes</taxon>
        <taxon>Sordariomycetidae</taxon>
        <taxon>Magnaporthales</taxon>
        <taxon>Pyriculariaceae</taxon>
        <taxon>Pyricularia</taxon>
    </lineage>
</organism>
<dbReference type="AlphaFoldDB" id="A0A6P8B9Z0"/>
<evidence type="ECO:0000313" key="9">
    <source>
        <dbReference type="Proteomes" id="UP000515153"/>
    </source>
</evidence>
<keyword evidence="3 6" id="KW-0812">Transmembrane</keyword>
<dbReference type="InterPro" id="IPR001958">
    <property type="entry name" value="Tet-R_TetA/multi-R_MdtG-like"/>
</dbReference>
<reference evidence="10" key="2">
    <citation type="submission" date="2019-10" db="EMBL/GenBank/DDBJ databases">
        <authorList>
            <consortium name="NCBI Genome Project"/>
        </authorList>
    </citation>
    <scope>NUCLEOTIDE SEQUENCE</scope>
    <source>
        <strain evidence="10">NI907</strain>
    </source>
</reference>
<keyword evidence="5 6" id="KW-0472">Membrane</keyword>